<name>A0A834IDD0_RHYFE</name>
<evidence type="ECO:0000313" key="1">
    <source>
        <dbReference type="EMBL" id="KAF7277027.1"/>
    </source>
</evidence>
<organism evidence="1 3">
    <name type="scientific">Rhynchophorus ferrugineus</name>
    <name type="common">Red palm weevil</name>
    <name type="synonym">Curculio ferrugineus</name>
    <dbReference type="NCBI Taxonomy" id="354439"/>
    <lineage>
        <taxon>Eukaryota</taxon>
        <taxon>Metazoa</taxon>
        <taxon>Ecdysozoa</taxon>
        <taxon>Arthropoda</taxon>
        <taxon>Hexapoda</taxon>
        <taxon>Insecta</taxon>
        <taxon>Pterygota</taxon>
        <taxon>Neoptera</taxon>
        <taxon>Endopterygota</taxon>
        <taxon>Coleoptera</taxon>
        <taxon>Polyphaga</taxon>
        <taxon>Cucujiformia</taxon>
        <taxon>Curculionidae</taxon>
        <taxon>Dryophthorinae</taxon>
        <taxon>Rhynchophorus</taxon>
    </lineage>
</organism>
<dbReference type="OrthoDB" id="412780at2759"/>
<dbReference type="AlphaFoldDB" id="A0A834IDD0"/>
<sequence>MVQIVGSYEPLSKDNLVEYLKSFNVSEEIAQMLAASKSPVVISDLDSEKVTVTNEGTPTTFVFGKELDITLPTGQQIKTTVTIDGDSLTFKTVYADNASVFENKVYQFTNEGLTSTLVNHKNLKAVVQYKRL</sequence>
<evidence type="ECO:0000313" key="2">
    <source>
        <dbReference type="EMBL" id="KAF7277371.1"/>
    </source>
</evidence>
<keyword evidence="3" id="KW-1185">Reference proteome</keyword>
<evidence type="ECO:0000313" key="3">
    <source>
        <dbReference type="Proteomes" id="UP000625711"/>
    </source>
</evidence>
<proteinExistence type="predicted"/>
<protein>
    <submittedName>
        <fullName evidence="1">Uncharacterized protein</fullName>
    </submittedName>
</protein>
<dbReference type="Proteomes" id="UP000625711">
    <property type="component" value="Unassembled WGS sequence"/>
</dbReference>
<dbReference type="Gene3D" id="2.40.128.20">
    <property type="match status" value="1"/>
</dbReference>
<dbReference type="EMBL" id="JAACXV010004551">
    <property type="protein sequence ID" value="KAF7277027.1"/>
    <property type="molecule type" value="Genomic_DNA"/>
</dbReference>
<accession>A0A834IDD0</accession>
<dbReference type="SUPFAM" id="SSF50814">
    <property type="entry name" value="Lipocalins"/>
    <property type="match status" value="1"/>
</dbReference>
<dbReference type="EMBL" id="JAACXV010002578">
    <property type="protein sequence ID" value="KAF7277371.1"/>
    <property type="molecule type" value="Genomic_DNA"/>
</dbReference>
<reference evidence="1" key="1">
    <citation type="submission" date="2020-08" db="EMBL/GenBank/DDBJ databases">
        <title>Genome sequencing and assembly of the red palm weevil Rhynchophorus ferrugineus.</title>
        <authorList>
            <person name="Dias G.B."/>
            <person name="Bergman C.M."/>
            <person name="Manee M."/>
        </authorList>
    </citation>
    <scope>NUCLEOTIDE SEQUENCE</scope>
    <source>
        <strain evidence="1">AA-2017</strain>
        <tissue evidence="1">Whole larva</tissue>
    </source>
</reference>
<gene>
    <name evidence="2" type="ORF">GWI33_008472</name>
    <name evidence="1" type="ORF">GWI33_009520</name>
</gene>
<comment type="caution">
    <text evidence="1">The sequence shown here is derived from an EMBL/GenBank/DDBJ whole genome shotgun (WGS) entry which is preliminary data.</text>
</comment>
<dbReference type="InterPro" id="IPR012674">
    <property type="entry name" value="Calycin"/>
</dbReference>